<name>A0A077PN08_XENBV</name>
<dbReference type="HOGENOM" id="CLU_2775032_0_0_6"/>
<gene>
    <name evidence="1" type="ORF">XBKB1_4190015</name>
</gene>
<evidence type="ECO:0000313" key="2">
    <source>
        <dbReference type="Proteomes" id="UP000028493"/>
    </source>
</evidence>
<organism evidence="1 2">
    <name type="scientific">Xenorhabdus bovienii str. kraussei Becker Underwood</name>
    <dbReference type="NCBI Taxonomy" id="1398204"/>
    <lineage>
        <taxon>Bacteria</taxon>
        <taxon>Pseudomonadati</taxon>
        <taxon>Pseudomonadota</taxon>
        <taxon>Gammaproteobacteria</taxon>
        <taxon>Enterobacterales</taxon>
        <taxon>Morganellaceae</taxon>
        <taxon>Xenorhabdus</taxon>
    </lineage>
</organism>
<evidence type="ECO:0000313" key="1">
    <source>
        <dbReference type="EMBL" id="CDH25745.1"/>
    </source>
</evidence>
<dbReference type="Proteomes" id="UP000028493">
    <property type="component" value="Unassembled WGS sequence"/>
</dbReference>
<comment type="caution">
    <text evidence="1">The sequence shown here is derived from an EMBL/GenBank/DDBJ whole genome shotgun (WGS) entry which is preliminary data.</text>
</comment>
<reference evidence="1" key="1">
    <citation type="submission" date="2013-07" db="EMBL/GenBank/DDBJ databases">
        <title>Sub-species coevolution in mutualistic symbiosis.</title>
        <authorList>
            <person name="Murfin K."/>
            <person name="Klassen J."/>
            <person name="Lee M."/>
            <person name="Forst S."/>
            <person name="Stock P."/>
            <person name="Goodrich-Blair H."/>
        </authorList>
    </citation>
    <scope>NUCLEOTIDE SEQUENCE [LARGE SCALE GENOMIC DNA]</scope>
    <source>
        <strain evidence="1">Kraussei Becker Underwood</strain>
    </source>
</reference>
<dbReference type="EMBL" id="CBSZ010000356">
    <property type="protein sequence ID" value="CDH25745.1"/>
    <property type="molecule type" value="Genomic_DNA"/>
</dbReference>
<proteinExistence type="predicted"/>
<protein>
    <submittedName>
        <fullName evidence="1">Uncharacterized protein</fullName>
    </submittedName>
</protein>
<dbReference type="AlphaFoldDB" id="A0A077PN08"/>
<accession>A0A077PN08</accession>
<sequence length="69" mass="8328">MYFIGVILLKTNITYLHKNELKSNLTSYRTYSQLSMMSKMITTESIVISNEKIDLLMIEITFYYFLYYF</sequence>